<evidence type="ECO:0000256" key="1">
    <source>
        <dbReference type="SAM" id="Phobius"/>
    </source>
</evidence>
<name>R5LWI2_9FIRM</name>
<dbReference type="InterPro" id="IPR035897">
    <property type="entry name" value="Toll_tir_struct_dom_sf"/>
</dbReference>
<feature type="transmembrane region" description="Helical" evidence="1">
    <location>
        <begin position="151"/>
        <end position="169"/>
    </location>
</feature>
<keyword evidence="1" id="KW-0472">Membrane</keyword>
<dbReference type="InterPro" id="IPR000157">
    <property type="entry name" value="TIR_dom"/>
</dbReference>
<keyword evidence="1" id="KW-1133">Transmembrane helix</keyword>
<evidence type="ECO:0000313" key="3">
    <source>
        <dbReference type="EMBL" id="CCY77441.1"/>
    </source>
</evidence>
<proteinExistence type="predicted"/>
<sequence>MGNHIFISHSSSDAKKAEALCGYLEKRNKKCFIAPRDIRSGHEYAEELLDGIDNSYVVILMLSEKSNTSPHVLREIERAISKNIPVIVYKMENVTLSKSLEYFLMTHQWMDAKDSMDYERIYESVCGFSDGNTGSVKPVENDIKKRKKAPVIIGMVLGIIIVGLVVFFICRPKNNDAPSPNINNDVDYGIKTGDTFEIGTYNDEKIAWSVLRINTDGTAVLVADKILTFKAYDASESGASYEYNGETYLPSAANAEDFELLVQTQGNNDWSTSNIRTWLNSDSKVVEYKDGIPVSKAMADRMNGYNTEPGFLYGFTDDEKNILTEVGNKTKEYYKTNGKEIVSKDKVYLLTKADIDDFEKAGISIYASPTDAAVKNNESSYYKEYKDMLHMDEYYWWLREPVEGTPYKCYFVTSGYEQDMFAARSVNVESFGIRPAITVDIAALCKYTEEK</sequence>
<dbReference type="GO" id="GO:0007165">
    <property type="term" value="P:signal transduction"/>
    <property type="evidence" value="ECO:0007669"/>
    <property type="project" value="InterPro"/>
</dbReference>
<keyword evidence="1" id="KW-0812">Transmembrane</keyword>
<dbReference type="EMBL" id="CAYU010000063">
    <property type="protein sequence ID" value="CCY77441.1"/>
    <property type="molecule type" value="Genomic_DNA"/>
</dbReference>
<dbReference type="Pfam" id="PF13676">
    <property type="entry name" value="TIR_2"/>
    <property type="match status" value="1"/>
</dbReference>
<dbReference type="Pfam" id="PF19789">
    <property type="entry name" value="DUF6273"/>
    <property type="match status" value="1"/>
</dbReference>
<dbReference type="AlphaFoldDB" id="R5LWI2"/>
<dbReference type="PROSITE" id="PS50104">
    <property type="entry name" value="TIR"/>
    <property type="match status" value="1"/>
</dbReference>
<feature type="domain" description="TIR" evidence="2">
    <location>
        <begin position="1"/>
        <end position="129"/>
    </location>
</feature>
<dbReference type="Proteomes" id="UP000018300">
    <property type="component" value="Unassembled WGS sequence"/>
</dbReference>
<dbReference type="SUPFAM" id="SSF52200">
    <property type="entry name" value="Toll/Interleukin receptor TIR domain"/>
    <property type="match status" value="1"/>
</dbReference>
<dbReference type="Gene3D" id="3.40.50.10140">
    <property type="entry name" value="Toll/interleukin-1 receptor homology (TIR) domain"/>
    <property type="match status" value="1"/>
</dbReference>
<dbReference type="InterPro" id="IPR046240">
    <property type="entry name" value="DUF6273"/>
</dbReference>
<reference evidence="3" key="1">
    <citation type="submission" date="2012-11" db="EMBL/GenBank/DDBJ databases">
        <title>Dependencies among metagenomic species, viruses, plasmids and units of genetic variation.</title>
        <authorList>
            <person name="Nielsen H.B."/>
            <person name="Almeida M."/>
            <person name="Juncker A.S."/>
            <person name="Rasmussen S."/>
            <person name="Li J."/>
            <person name="Sunagawa S."/>
            <person name="Plichta D."/>
            <person name="Gautier L."/>
            <person name="Le Chatelier E."/>
            <person name="Peletier E."/>
            <person name="Bonde I."/>
            <person name="Nielsen T."/>
            <person name="Manichanh C."/>
            <person name="Arumugam M."/>
            <person name="Batto J."/>
            <person name="Santos M.B.Q.D."/>
            <person name="Blom N."/>
            <person name="Borruel N."/>
            <person name="Burgdorf K.S."/>
            <person name="Boumezbeur F."/>
            <person name="Casellas F."/>
            <person name="Dore J."/>
            <person name="Guarner F."/>
            <person name="Hansen T."/>
            <person name="Hildebrand F."/>
            <person name="Kaas R.S."/>
            <person name="Kennedy S."/>
            <person name="Kristiansen K."/>
            <person name="Kultima J.R."/>
            <person name="Leonard P."/>
            <person name="Levenez F."/>
            <person name="Lund O."/>
            <person name="Moumen B."/>
            <person name="Le Paslier D."/>
            <person name="Pons N."/>
            <person name="Pedersen O."/>
            <person name="Prifti E."/>
            <person name="Qin J."/>
            <person name="Raes J."/>
            <person name="Tap J."/>
            <person name="Tims S."/>
            <person name="Ussery D.W."/>
            <person name="Yamada T."/>
            <person name="MetaHit consortium"/>
            <person name="Renault P."/>
            <person name="Sicheritz-Ponten T."/>
            <person name="Bork P."/>
            <person name="Wang J."/>
            <person name="Brunak S."/>
            <person name="Ehrlich S.D."/>
        </authorList>
    </citation>
    <scope>NUCLEOTIDE SEQUENCE [LARGE SCALE GENOMIC DNA]</scope>
</reference>
<comment type="caution">
    <text evidence="3">The sequence shown here is derived from an EMBL/GenBank/DDBJ whole genome shotgun (WGS) entry which is preliminary data.</text>
</comment>
<evidence type="ECO:0000313" key="4">
    <source>
        <dbReference type="Proteomes" id="UP000018300"/>
    </source>
</evidence>
<gene>
    <name evidence="3" type="ORF">BN569_00760</name>
</gene>
<accession>R5LWI2</accession>
<organism evidence="3 4">
    <name type="scientific">Eshraghiella crossota CAG:259</name>
    <dbReference type="NCBI Taxonomy" id="1263062"/>
    <lineage>
        <taxon>Bacteria</taxon>
        <taxon>Bacillati</taxon>
        <taxon>Bacillota</taxon>
        <taxon>Clostridia</taxon>
        <taxon>Lachnospirales</taxon>
        <taxon>Lachnospiraceae</taxon>
        <taxon>Eshraghiella</taxon>
    </lineage>
</organism>
<protein>
    <submittedName>
        <fullName evidence="3">TIR protein</fullName>
    </submittedName>
</protein>
<evidence type="ECO:0000259" key="2">
    <source>
        <dbReference type="PROSITE" id="PS50104"/>
    </source>
</evidence>